<dbReference type="HAMAP" id="MF_00046">
    <property type="entry name" value="MurC"/>
    <property type="match status" value="1"/>
</dbReference>
<feature type="binding site" evidence="14">
    <location>
        <begin position="139"/>
        <end position="145"/>
    </location>
    <ligand>
        <name>ATP</name>
        <dbReference type="ChEBI" id="CHEBI:30616"/>
    </ligand>
</feature>
<dbReference type="EMBL" id="FMAO01000001">
    <property type="protein sequence ID" value="SCB73586.1"/>
    <property type="molecule type" value="Genomic_DNA"/>
</dbReference>
<dbReference type="Gene3D" id="3.40.50.720">
    <property type="entry name" value="NAD(P)-binding Rossmann-like Domain"/>
    <property type="match status" value="1"/>
</dbReference>
<dbReference type="GO" id="GO:0009252">
    <property type="term" value="P:peptidoglycan biosynthetic process"/>
    <property type="evidence" value="ECO:0007669"/>
    <property type="project" value="UniProtKB-UniRule"/>
</dbReference>
<dbReference type="GO" id="GO:0008360">
    <property type="term" value="P:regulation of cell shape"/>
    <property type="evidence" value="ECO:0007669"/>
    <property type="project" value="UniProtKB-KW"/>
</dbReference>
<evidence type="ECO:0000259" key="17">
    <source>
        <dbReference type="Pfam" id="PF08245"/>
    </source>
</evidence>
<keyword evidence="9 14" id="KW-0133">Cell shape</keyword>
<dbReference type="GO" id="GO:0005737">
    <property type="term" value="C:cytoplasm"/>
    <property type="evidence" value="ECO:0007669"/>
    <property type="project" value="UniProtKB-SubCell"/>
</dbReference>
<evidence type="ECO:0000256" key="10">
    <source>
        <dbReference type="ARBA" id="ARBA00022984"/>
    </source>
</evidence>
<sequence length="472" mass="52560">MKTSVFFGKIEITNLINAIYVRMDKKMDKNSHYYFIGIKGSGMSALALILHDQGYEVSGSDIDEYTFTQKPLEAAGIPLYSFDAANIKPDMTVIRGNSFEDDQVEVAAALAINDQLTILTYPEMVEQLINQYTSIGVAGAHGKTSTTGLLSHVLSGIAPTSYLIGDGTGKGVPNARFFIFEADEYRRHFQDYTPDYAIMTNIDFDHPDYYTGIDDVRSAFEDFGNNVKKGIFAWGDDEQLRKINVSVPVYYYGTNPETDDFYADNIKRSTKGSSFDAYYHDEFLGNFKVPLFGQHGVLNTLAVVAVSYFEEIETSLIQEELLTFQGVKRRFTEKHIGPVTIIDDYAHHPSEITATIDAARQKYPDRKLTAVFQPHTFSRTIAYQDDFAKALDLADDVFLTEIFASARETAGQICSADLGKKIAKFGGIVSPENVAPLLADEDGVFIFMGAGDLQMTEFAFEKLLANTQTNLQ</sequence>
<evidence type="ECO:0000256" key="11">
    <source>
        <dbReference type="ARBA" id="ARBA00023306"/>
    </source>
</evidence>
<evidence type="ECO:0000256" key="6">
    <source>
        <dbReference type="ARBA" id="ARBA00022618"/>
    </source>
</evidence>
<evidence type="ECO:0000256" key="3">
    <source>
        <dbReference type="ARBA" id="ARBA00012211"/>
    </source>
</evidence>
<evidence type="ECO:0000256" key="7">
    <source>
        <dbReference type="ARBA" id="ARBA00022741"/>
    </source>
</evidence>
<dbReference type="GO" id="GO:0071555">
    <property type="term" value="P:cell wall organization"/>
    <property type="evidence" value="ECO:0007669"/>
    <property type="project" value="UniProtKB-KW"/>
</dbReference>
<keyword evidence="5 14" id="KW-0436">Ligase</keyword>
<dbReference type="Pfam" id="PF01225">
    <property type="entry name" value="Mur_ligase"/>
    <property type="match status" value="1"/>
</dbReference>
<keyword evidence="4 14" id="KW-0963">Cytoplasm</keyword>
<feature type="domain" description="Mur ligase N-terminal catalytic" evidence="15">
    <location>
        <begin position="32"/>
        <end position="132"/>
    </location>
</feature>
<name>A0A1C3YU03_9LACO</name>
<evidence type="ECO:0000256" key="9">
    <source>
        <dbReference type="ARBA" id="ARBA00022960"/>
    </source>
</evidence>
<protein>
    <recommendedName>
        <fullName evidence="3 14">UDP-N-acetylmuramate--L-alanine ligase</fullName>
        <ecNumber evidence="3 14">6.3.2.8</ecNumber>
    </recommendedName>
    <alternativeName>
        <fullName evidence="14">UDP-N-acetylmuramoyl-L-alanine synthetase</fullName>
    </alternativeName>
</protein>
<evidence type="ECO:0000256" key="8">
    <source>
        <dbReference type="ARBA" id="ARBA00022840"/>
    </source>
</evidence>
<dbReference type="Proteomes" id="UP000199268">
    <property type="component" value="Unassembled WGS sequence"/>
</dbReference>
<evidence type="ECO:0000259" key="16">
    <source>
        <dbReference type="Pfam" id="PF02875"/>
    </source>
</evidence>
<proteinExistence type="inferred from homology"/>
<evidence type="ECO:0000256" key="1">
    <source>
        <dbReference type="ARBA" id="ARBA00004496"/>
    </source>
</evidence>
<dbReference type="Pfam" id="PF08245">
    <property type="entry name" value="Mur_ligase_M"/>
    <property type="match status" value="1"/>
</dbReference>
<dbReference type="InterPro" id="IPR050061">
    <property type="entry name" value="MurCDEF_pg_biosynth"/>
</dbReference>
<evidence type="ECO:0000256" key="5">
    <source>
        <dbReference type="ARBA" id="ARBA00022598"/>
    </source>
</evidence>
<dbReference type="GO" id="GO:0051301">
    <property type="term" value="P:cell division"/>
    <property type="evidence" value="ECO:0007669"/>
    <property type="project" value="UniProtKB-KW"/>
</dbReference>
<accession>A0A1C3YU03</accession>
<dbReference type="PANTHER" id="PTHR43445:SF3">
    <property type="entry name" value="UDP-N-ACETYLMURAMATE--L-ALANINE LIGASE"/>
    <property type="match status" value="1"/>
</dbReference>
<evidence type="ECO:0000256" key="4">
    <source>
        <dbReference type="ARBA" id="ARBA00022490"/>
    </source>
</evidence>
<dbReference type="SUPFAM" id="SSF53244">
    <property type="entry name" value="MurD-like peptide ligases, peptide-binding domain"/>
    <property type="match status" value="1"/>
</dbReference>
<evidence type="ECO:0000256" key="13">
    <source>
        <dbReference type="ARBA" id="ARBA00047833"/>
    </source>
</evidence>
<dbReference type="InterPro" id="IPR004101">
    <property type="entry name" value="Mur_ligase_C"/>
</dbReference>
<dbReference type="GO" id="GO:0008763">
    <property type="term" value="F:UDP-N-acetylmuramate-L-alanine ligase activity"/>
    <property type="evidence" value="ECO:0007669"/>
    <property type="project" value="UniProtKB-UniRule"/>
</dbReference>
<feature type="domain" description="Mur ligase central" evidence="17">
    <location>
        <begin position="137"/>
        <end position="306"/>
    </location>
</feature>
<comment type="pathway">
    <text evidence="2 14">Cell wall biogenesis; peptidoglycan biosynthesis.</text>
</comment>
<evidence type="ECO:0000256" key="2">
    <source>
        <dbReference type="ARBA" id="ARBA00004752"/>
    </source>
</evidence>
<dbReference type="EC" id="6.3.2.8" evidence="3 14"/>
<keyword evidence="19" id="KW-1185">Reference proteome</keyword>
<dbReference type="Gene3D" id="3.40.1190.10">
    <property type="entry name" value="Mur-like, catalytic domain"/>
    <property type="match status" value="1"/>
</dbReference>
<comment type="catalytic activity">
    <reaction evidence="13 14">
        <text>UDP-N-acetyl-alpha-D-muramate + L-alanine + ATP = UDP-N-acetyl-alpha-D-muramoyl-L-alanine + ADP + phosphate + H(+)</text>
        <dbReference type="Rhea" id="RHEA:23372"/>
        <dbReference type="ChEBI" id="CHEBI:15378"/>
        <dbReference type="ChEBI" id="CHEBI:30616"/>
        <dbReference type="ChEBI" id="CHEBI:43474"/>
        <dbReference type="ChEBI" id="CHEBI:57972"/>
        <dbReference type="ChEBI" id="CHEBI:70757"/>
        <dbReference type="ChEBI" id="CHEBI:83898"/>
        <dbReference type="ChEBI" id="CHEBI:456216"/>
        <dbReference type="EC" id="6.3.2.8"/>
    </reaction>
</comment>
<evidence type="ECO:0000313" key="18">
    <source>
        <dbReference type="EMBL" id="SCB73586.1"/>
    </source>
</evidence>
<comment type="similarity">
    <text evidence="14">Belongs to the MurCDEF family.</text>
</comment>
<evidence type="ECO:0000256" key="14">
    <source>
        <dbReference type="HAMAP-Rule" id="MF_00046"/>
    </source>
</evidence>
<gene>
    <name evidence="14" type="primary">murC</name>
    <name evidence="18" type="ORF">GA0061074_101132</name>
</gene>
<evidence type="ECO:0000313" key="19">
    <source>
        <dbReference type="Proteomes" id="UP000199268"/>
    </source>
</evidence>
<keyword evidence="7 14" id="KW-0547">Nucleotide-binding</keyword>
<dbReference type="InterPro" id="IPR013221">
    <property type="entry name" value="Mur_ligase_cen"/>
</dbReference>
<dbReference type="STRING" id="1505725.GA0061074_101132"/>
<keyword evidence="10 14" id="KW-0573">Peptidoglycan synthesis</keyword>
<dbReference type="AlphaFoldDB" id="A0A1C3YU03"/>
<comment type="function">
    <text evidence="14">Cell wall formation.</text>
</comment>
<dbReference type="InterPro" id="IPR036565">
    <property type="entry name" value="Mur-like_cat_sf"/>
</dbReference>
<evidence type="ECO:0000259" key="15">
    <source>
        <dbReference type="Pfam" id="PF01225"/>
    </source>
</evidence>
<keyword evidence="6 14" id="KW-0132">Cell division</keyword>
<dbReference type="InterPro" id="IPR000713">
    <property type="entry name" value="Mur_ligase_N"/>
</dbReference>
<dbReference type="UniPathway" id="UPA00219"/>
<feature type="domain" description="Mur ligase C-terminal" evidence="16">
    <location>
        <begin position="330"/>
        <end position="415"/>
    </location>
</feature>
<keyword evidence="8 14" id="KW-0067">ATP-binding</keyword>
<dbReference type="Gene3D" id="3.90.190.20">
    <property type="entry name" value="Mur ligase, C-terminal domain"/>
    <property type="match status" value="1"/>
</dbReference>
<dbReference type="InterPro" id="IPR005758">
    <property type="entry name" value="UDP-N-AcMur_Ala_ligase_MurC"/>
</dbReference>
<dbReference type="PANTHER" id="PTHR43445">
    <property type="entry name" value="UDP-N-ACETYLMURAMATE--L-ALANINE LIGASE-RELATED"/>
    <property type="match status" value="1"/>
</dbReference>
<dbReference type="Pfam" id="PF02875">
    <property type="entry name" value="Mur_ligase_C"/>
    <property type="match status" value="1"/>
</dbReference>
<comment type="subcellular location">
    <subcellularLocation>
        <location evidence="1 14">Cytoplasm</location>
    </subcellularLocation>
</comment>
<reference evidence="19" key="1">
    <citation type="submission" date="2016-08" db="EMBL/GenBank/DDBJ databases">
        <authorList>
            <person name="Varghese N."/>
            <person name="Submissions Spin"/>
        </authorList>
    </citation>
    <scope>NUCLEOTIDE SEQUENCE [LARGE SCALE GENOMIC DNA]</scope>
    <source>
        <strain evidence="19">R-53094</strain>
    </source>
</reference>
<organism evidence="18 19">
    <name type="scientific">Weissella bombi</name>
    <dbReference type="NCBI Taxonomy" id="1505725"/>
    <lineage>
        <taxon>Bacteria</taxon>
        <taxon>Bacillati</taxon>
        <taxon>Bacillota</taxon>
        <taxon>Bacilli</taxon>
        <taxon>Lactobacillales</taxon>
        <taxon>Lactobacillaceae</taxon>
        <taxon>Weissella</taxon>
    </lineage>
</organism>
<keyword evidence="12 14" id="KW-0961">Cell wall biogenesis/degradation</keyword>
<dbReference type="GO" id="GO:0005524">
    <property type="term" value="F:ATP binding"/>
    <property type="evidence" value="ECO:0007669"/>
    <property type="project" value="UniProtKB-UniRule"/>
</dbReference>
<dbReference type="InterPro" id="IPR036615">
    <property type="entry name" value="Mur_ligase_C_dom_sf"/>
</dbReference>
<keyword evidence="11 14" id="KW-0131">Cell cycle</keyword>
<evidence type="ECO:0000256" key="12">
    <source>
        <dbReference type="ARBA" id="ARBA00023316"/>
    </source>
</evidence>
<dbReference type="NCBIfam" id="TIGR01082">
    <property type="entry name" value="murC"/>
    <property type="match status" value="1"/>
</dbReference>
<dbReference type="SUPFAM" id="SSF53623">
    <property type="entry name" value="MurD-like peptide ligases, catalytic domain"/>
    <property type="match status" value="1"/>
</dbReference>
<dbReference type="SUPFAM" id="SSF51984">
    <property type="entry name" value="MurCD N-terminal domain"/>
    <property type="match status" value="1"/>
</dbReference>